<dbReference type="OMA" id="VGHSPHA"/>
<keyword evidence="5" id="KW-1133">Transmembrane helix</keyword>
<proteinExistence type="inferred from homology"/>
<feature type="domain" description="Cytochrome b5 heme-binding" evidence="6">
    <location>
        <begin position="7"/>
        <end position="83"/>
    </location>
</feature>
<keyword evidence="2 5" id="KW-0479">Metal-binding</keyword>
<dbReference type="Proteomes" id="UP000054937">
    <property type="component" value="Unassembled WGS sequence"/>
</dbReference>
<keyword evidence="1 5" id="KW-0349">Heme</keyword>
<dbReference type="PANTHER" id="PTHR19359:SF14">
    <property type="entry name" value="CYTOCHROME B5 A"/>
    <property type="match status" value="1"/>
</dbReference>
<dbReference type="SMART" id="SM01117">
    <property type="entry name" value="Cyt-b5"/>
    <property type="match status" value="1"/>
</dbReference>
<dbReference type="PROSITE" id="PS00191">
    <property type="entry name" value="CYTOCHROME_B5_1"/>
    <property type="match status" value="1"/>
</dbReference>
<name>A0A0V0QTF6_PSEPJ</name>
<gene>
    <name evidence="7" type="ORF">PPERSA_04500</name>
</gene>
<dbReference type="InterPro" id="IPR018506">
    <property type="entry name" value="Cyt_B5_heme-BS"/>
</dbReference>
<evidence type="ECO:0000313" key="8">
    <source>
        <dbReference type="Proteomes" id="UP000054937"/>
    </source>
</evidence>
<sequence length="131" mass="14251">MAENKQLKEITWEEVSKHNTSEDCWIVVDGLVYQVQDYLDDHPGGPIVISSRGGKDVSKPFRDAGHSDEAIKKLKTLQIGYIKEGTEPLPGQVEGDGNNSAAIGAVAFGVIILIIFYVFFLSGNGAEEQSL</sequence>
<keyword evidence="5" id="KW-0812">Transmembrane</keyword>
<reference evidence="7 8" key="1">
    <citation type="journal article" date="2015" name="Sci. Rep.">
        <title>Genome of the facultative scuticociliatosis pathogen Pseudocohnilembus persalinus provides insight into its virulence through horizontal gene transfer.</title>
        <authorList>
            <person name="Xiong J."/>
            <person name="Wang G."/>
            <person name="Cheng J."/>
            <person name="Tian M."/>
            <person name="Pan X."/>
            <person name="Warren A."/>
            <person name="Jiang C."/>
            <person name="Yuan D."/>
            <person name="Miao W."/>
        </authorList>
    </citation>
    <scope>NUCLEOTIDE SEQUENCE [LARGE SCALE GENOMIC DNA]</scope>
    <source>
        <strain evidence="7">36N120E</strain>
    </source>
</reference>
<comment type="similarity">
    <text evidence="4 5">Belongs to the cytochrome b5 family.</text>
</comment>
<evidence type="ECO:0000256" key="3">
    <source>
        <dbReference type="ARBA" id="ARBA00023004"/>
    </source>
</evidence>
<dbReference type="EMBL" id="LDAU01000107">
    <property type="protein sequence ID" value="KRX05463.1"/>
    <property type="molecule type" value="Genomic_DNA"/>
</dbReference>
<dbReference type="FunCoup" id="A0A0V0QTF6">
    <property type="interactions" value="185"/>
</dbReference>
<evidence type="ECO:0000256" key="4">
    <source>
        <dbReference type="ARBA" id="ARBA00038168"/>
    </source>
</evidence>
<comment type="caution">
    <text evidence="7">The sequence shown here is derived from an EMBL/GenBank/DDBJ whole genome shotgun (WGS) entry which is preliminary data.</text>
</comment>
<dbReference type="GO" id="GO:0046872">
    <property type="term" value="F:metal ion binding"/>
    <property type="evidence" value="ECO:0007669"/>
    <property type="project" value="UniProtKB-UniRule"/>
</dbReference>
<keyword evidence="5" id="KW-0472">Membrane</keyword>
<dbReference type="PROSITE" id="PS50255">
    <property type="entry name" value="CYTOCHROME_B5_2"/>
    <property type="match status" value="1"/>
</dbReference>
<protein>
    <submittedName>
        <fullName evidence="7">Cytochrome b5-like heme/steroid binding domain</fullName>
    </submittedName>
</protein>
<accession>A0A0V0QTF6</accession>
<dbReference type="InParanoid" id="A0A0V0QTF6"/>
<dbReference type="InterPro" id="IPR036400">
    <property type="entry name" value="Cyt_B5-like_heme/steroid_sf"/>
</dbReference>
<dbReference type="SUPFAM" id="SSF55856">
    <property type="entry name" value="Cytochrome b5-like heme/steroid binding domain"/>
    <property type="match status" value="1"/>
</dbReference>
<dbReference type="Gene3D" id="3.10.120.10">
    <property type="entry name" value="Cytochrome b5-like heme/steroid binding domain"/>
    <property type="match status" value="1"/>
</dbReference>
<dbReference type="PANTHER" id="PTHR19359">
    <property type="entry name" value="CYTOCHROME B5"/>
    <property type="match status" value="1"/>
</dbReference>
<dbReference type="GO" id="GO:0016020">
    <property type="term" value="C:membrane"/>
    <property type="evidence" value="ECO:0007669"/>
    <property type="project" value="TreeGrafter"/>
</dbReference>
<feature type="transmembrane region" description="Helical" evidence="5">
    <location>
        <begin position="101"/>
        <end position="121"/>
    </location>
</feature>
<keyword evidence="8" id="KW-1185">Reference proteome</keyword>
<evidence type="ECO:0000313" key="7">
    <source>
        <dbReference type="EMBL" id="KRX05463.1"/>
    </source>
</evidence>
<dbReference type="GO" id="GO:0020037">
    <property type="term" value="F:heme binding"/>
    <property type="evidence" value="ECO:0007669"/>
    <property type="project" value="UniProtKB-UniRule"/>
</dbReference>
<keyword evidence="3 5" id="KW-0408">Iron</keyword>
<organism evidence="7 8">
    <name type="scientific">Pseudocohnilembus persalinus</name>
    <name type="common">Ciliate</name>
    <dbReference type="NCBI Taxonomy" id="266149"/>
    <lineage>
        <taxon>Eukaryota</taxon>
        <taxon>Sar</taxon>
        <taxon>Alveolata</taxon>
        <taxon>Ciliophora</taxon>
        <taxon>Intramacronucleata</taxon>
        <taxon>Oligohymenophorea</taxon>
        <taxon>Scuticociliatia</taxon>
        <taxon>Philasterida</taxon>
        <taxon>Pseudocohnilembidae</taxon>
        <taxon>Pseudocohnilembus</taxon>
    </lineage>
</organism>
<dbReference type="InterPro" id="IPR050668">
    <property type="entry name" value="Cytochrome_b5"/>
</dbReference>
<dbReference type="OrthoDB" id="260519at2759"/>
<evidence type="ECO:0000256" key="1">
    <source>
        <dbReference type="ARBA" id="ARBA00022617"/>
    </source>
</evidence>
<dbReference type="AlphaFoldDB" id="A0A0V0QTF6"/>
<evidence type="ECO:0000259" key="6">
    <source>
        <dbReference type="PROSITE" id="PS50255"/>
    </source>
</evidence>
<dbReference type="InterPro" id="IPR001199">
    <property type="entry name" value="Cyt_B5-like_heme/steroid-bd"/>
</dbReference>
<evidence type="ECO:0000256" key="5">
    <source>
        <dbReference type="RuleBase" id="RU362121"/>
    </source>
</evidence>
<evidence type="ECO:0000256" key="2">
    <source>
        <dbReference type="ARBA" id="ARBA00022723"/>
    </source>
</evidence>
<dbReference type="Pfam" id="PF00173">
    <property type="entry name" value="Cyt-b5"/>
    <property type="match status" value="1"/>
</dbReference>